<keyword evidence="1" id="KW-0812">Transmembrane</keyword>
<proteinExistence type="predicted"/>
<evidence type="ECO:0000313" key="3">
    <source>
        <dbReference type="Proteomes" id="UP000178323"/>
    </source>
</evidence>
<dbReference type="AlphaFoldDB" id="A0A1F5S7K6"/>
<dbReference type="STRING" id="1797985.A2Y83_03145"/>
<organism evidence="2 3">
    <name type="scientific">Candidatus Falkowbacteria bacterium RBG_13_39_14</name>
    <dbReference type="NCBI Taxonomy" id="1797985"/>
    <lineage>
        <taxon>Bacteria</taxon>
        <taxon>Candidatus Falkowiibacteriota</taxon>
    </lineage>
</organism>
<dbReference type="Proteomes" id="UP000178323">
    <property type="component" value="Unassembled WGS sequence"/>
</dbReference>
<keyword evidence="1" id="KW-1133">Transmembrane helix</keyword>
<accession>A0A1F5S7K6</accession>
<dbReference type="EMBL" id="MFFS01000016">
    <property type="protein sequence ID" value="OGF22694.1"/>
    <property type="molecule type" value="Genomic_DNA"/>
</dbReference>
<protein>
    <submittedName>
        <fullName evidence="2">Uncharacterized protein</fullName>
    </submittedName>
</protein>
<reference evidence="2 3" key="1">
    <citation type="journal article" date="2016" name="Nat. Commun.">
        <title>Thousands of microbial genomes shed light on interconnected biogeochemical processes in an aquifer system.</title>
        <authorList>
            <person name="Anantharaman K."/>
            <person name="Brown C.T."/>
            <person name="Hug L.A."/>
            <person name="Sharon I."/>
            <person name="Castelle C.J."/>
            <person name="Probst A.J."/>
            <person name="Thomas B.C."/>
            <person name="Singh A."/>
            <person name="Wilkins M.J."/>
            <person name="Karaoz U."/>
            <person name="Brodie E.L."/>
            <person name="Williams K.H."/>
            <person name="Hubbard S.S."/>
            <person name="Banfield J.F."/>
        </authorList>
    </citation>
    <scope>NUCLEOTIDE SEQUENCE [LARGE SCALE GENOMIC DNA]</scope>
</reference>
<feature type="transmembrane region" description="Helical" evidence="1">
    <location>
        <begin position="15"/>
        <end position="38"/>
    </location>
</feature>
<name>A0A1F5S7K6_9BACT</name>
<evidence type="ECO:0000256" key="1">
    <source>
        <dbReference type="SAM" id="Phobius"/>
    </source>
</evidence>
<sequence length="116" mass="13507">MRGRINIDDIVSGSIIFIFFVIVAVLALPLLVIVAAFLGYKRTVTMEIAPARRQILKQLAFQQGILKNCWRVESVFAVNCRREVWKDIWGSRESFRIRKPLNKGIKRRESYARNKK</sequence>
<keyword evidence="1" id="KW-0472">Membrane</keyword>
<gene>
    <name evidence="2" type="ORF">A2Y83_03145</name>
</gene>
<evidence type="ECO:0000313" key="2">
    <source>
        <dbReference type="EMBL" id="OGF22694.1"/>
    </source>
</evidence>
<comment type="caution">
    <text evidence="2">The sequence shown here is derived from an EMBL/GenBank/DDBJ whole genome shotgun (WGS) entry which is preliminary data.</text>
</comment>